<dbReference type="InterPro" id="IPR027417">
    <property type="entry name" value="P-loop_NTPase"/>
</dbReference>
<dbReference type="Proteomes" id="UP000762676">
    <property type="component" value="Unassembled WGS sequence"/>
</dbReference>
<organism evidence="6 7">
    <name type="scientific">Elysia marginata</name>
    <dbReference type="NCBI Taxonomy" id="1093978"/>
    <lineage>
        <taxon>Eukaryota</taxon>
        <taxon>Metazoa</taxon>
        <taxon>Spiralia</taxon>
        <taxon>Lophotrochozoa</taxon>
        <taxon>Mollusca</taxon>
        <taxon>Gastropoda</taxon>
        <taxon>Heterobranchia</taxon>
        <taxon>Euthyneura</taxon>
        <taxon>Panpulmonata</taxon>
        <taxon>Sacoglossa</taxon>
        <taxon>Placobranchoidea</taxon>
        <taxon>Plakobranchidae</taxon>
        <taxon>Elysia</taxon>
    </lineage>
</organism>
<keyword evidence="6" id="KW-0347">Helicase</keyword>
<keyword evidence="6" id="KW-0067">ATP-binding</keyword>
<comment type="catalytic activity">
    <reaction evidence="2">
        <text>Couples ATP hydrolysis with the unwinding of duplex DNA by translocating in the 3'-5' direction.</text>
        <dbReference type="EC" id="5.6.2.4"/>
    </reaction>
</comment>
<gene>
    <name evidence="6" type="ORF">ElyMa_000814600</name>
</gene>
<evidence type="ECO:0000256" key="2">
    <source>
        <dbReference type="ARBA" id="ARBA00034617"/>
    </source>
</evidence>
<evidence type="ECO:0000313" key="6">
    <source>
        <dbReference type="EMBL" id="GFR90319.1"/>
    </source>
</evidence>
<dbReference type="SMART" id="SM00490">
    <property type="entry name" value="HELICc"/>
    <property type="match status" value="1"/>
</dbReference>
<proteinExistence type="inferred from homology"/>
<dbReference type="GO" id="GO:0005634">
    <property type="term" value="C:nucleus"/>
    <property type="evidence" value="ECO:0007669"/>
    <property type="project" value="TreeGrafter"/>
</dbReference>
<accession>A0AAV4GXW4</accession>
<dbReference type="PANTHER" id="PTHR13710:SF108">
    <property type="entry name" value="ATP-DEPENDENT DNA HELICASE Q4"/>
    <property type="match status" value="1"/>
</dbReference>
<dbReference type="Gene3D" id="3.40.50.300">
    <property type="entry name" value="P-loop containing nucleotide triphosphate hydrolases"/>
    <property type="match status" value="1"/>
</dbReference>
<sequence>MISPTPEPPSKRQRTSKKKSSASAFDPQVWTAESYHAGLSAAKRKSVQKAFMSGRLRVVIATVAFGMGLDKSDVRAVIHYSMAKSFEAYVQEIGRAGRDGQTAHCHVFLDPEVGARGVVCLSDGAKGATFEN</sequence>
<dbReference type="GO" id="GO:0005737">
    <property type="term" value="C:cytoplasm"/>
    <property type="evidence" value="ECO:0007669"/>
    <property type="project" value="TreeGrafter"/>
</dbReference>
<evidence type="ECO:0000256" key="3">
    <source>
        <dbReference type="ARBA" id="ARBA00034808"/>
    </source>
</evidence>
<evidence type="ECO:0000259" key="5">
    <source>
        <dbReference type="PROSITE" id="PS51194"/>
    </source>
</evidence>
<dbReference type="EMBL" id="BMAT01001684">
    <property type="protein sequence ID" value="GFR90319.1"/>
    <property type="molecule type" value="Genomic_DNA"/>
</dbReference>
<keyword evidence="7" id="KW-1185">Reference proteome</keyword>
<keyword evidence="6" id="KW-0378">Hydrolase</keyword>
<comment type="caution">
    <text evidence="6">The sequence shown here is derived from an EMBL/GenBank/DDBJ whole genome shotgun (WGS) entry which is preliminary data.</text>
</comment>
<name>A0AAV4GXW4_9GAST</name>
<reference evidence="6 7" key="1">
    <citation type="journal article" date="2021" name="Elife">
        <title>Chloroplast acquisition without the gene transfer in kleptoplastic sea slugs, Plakobranchus ocellatus.</title>
        <authorList>
            <person name="Maeda T."/>
            <person name="Takahashi S."/>
            <person name="Yoshida T."/>
            <person name="Shimamura S."/>
            <person name="Takaki Y."/>
            <person name="Nagai Y."/>
            <person name="Toyoda A."/>
            <person name="Suzuki Y."/>
            <person name="Arimoto A."/>
            <person name="Ishii H."/>
            <person name="Satoh N."/>
            <person name="Nishiyama T."/>
            <person name="Hasebe M."/>
            <person name="Maruyama T."/>
            <person name="Minagawa J."/>
            <person name="Obokata J."/>
            <person name="Shigenobu S."/>
        </authorList>
    </citation>
    <scope>NUCLEOTIDE SEQUENCE [LARGE SCALE GENOMIC DNA]</scope>
</reference>
<feature type="compositionally biased region" description="Basic residues" evidence="4">
    <location>
        <begin position="11"/>
        <end position="20"/>
    </location>
</feature>
<dbReference type="InterPro" id="IPR001650">
    <property type="entry name" value="Helicase_C-like"/>
</dbReference>
<feature type="region of interest" description="Disordered" evidence="4">
    <location>
        <begin position="1"/>
        <end position="25"/>
    </location>
</feature>
<dbReference type="PANTHER" id="PTHR13710">
    <property type="entry name" value="DNA HELICASE RECQ FAMILY MEMBER"/>
    <property type="match status" value="1"/>
</dbReference>
<dbReference type="EC" id="5.6.2.4" evidence="3"/>
<comment type="similarity">
    <text evidence="1">Belongs to the helicase family. RecQ subfamily.</text>
</comment>
<protein>
    <recommendedName>
        <fullName evidence="3">DNA 3'-5' helicase</fullName>
        <ecNumber evidence="3">5.6.2.4</ecNumber>
    </recommendedName>
</protein>
<keyword evidence="6" id="KW-0547">Nucleotide-binding</keyword>
<dbReference type="GO" id="GO:0043138">
    <property type="term" value="F:3'-5' DNA helicase activity"/>
    <property type="evidence" value="ECO:0007669"/>
    <property type="project" value="UniProtKB-EC"/>
</dbReference>
<evidence type="ECO:0000256" key="1">
    <source>
        <dbReference type="ARBA" id="ARBA00005446"/>
    </source>
</evidence>
<dbReference type="AlphaFoldDB" id="A0AAV4GXW4"/>
<dbReference type="GO" id="GO:0000724">
    <property type="term" value="P:double-strand break repair via homologous recombination"/>
    <property type="evidence" value="ECO:0007669"/>
    <property type="project" value="TreeGrafter"/>
</dbReference>
<dbReference type="Pfam" id="PF00271">
    <property type="entry name" value="Helicase_C"/>
    <property type="match status" value="1"/>
</dbReference>
<feature type="domain" description="Helicase C-terminal" evidence="5">
    <location>
        <begin position="1"/>
        <end position="132"/>
    </location>
</feature>
<evidence type="ECO:0000256" key="4">
    <source>
        <dbReference type="SAM" id="MobiDB-lite"/>
    </source>
</evidence>
<dbReference type="GO" id="GO:0009378">
    <property type="term" value="F:four-way junction helicase activity"/>
    <property type="evidence" value="ECO:0007669"/>
    <property type="project" value="TreeGrafter"/>
</dbReference>
<dbReference type="SUPFAM" id="SSF52540">
    <property type="entry name" value="P-loop containing nucleoside triphosphate hydrolases"/>
    <property type="match status" value="1"/>
</dbReference>
<dbReference type="PROSITE" id="PS51194">
    <property type="entry name" value="HELICASE_CTER"/>
    <property type="match status" value="1"/>
</dbReference>
<dbReference type="GO" id="GO:0005694">
    <property type="term" value="C:chromosome"/>
    <property type="evidence" value="ECO:0007669"/>
    <property type="project" value="TreeGrafter"/>
</dbReference>
<evidence type="ECO:0000313" key="7">
    <source>
        <dbReference type="Proteomes" id="UP000762676"/>
    </source>
</evidence>